<evidence type="ECO:0000313" key="1">
    <source>
        <dbReference type="EMBL" id="RKK07140.1"/>
    </source>
</evidence>
<gene>
    <name evidence="1" type="ORF">BFJ65_g17877</name>
</gene>
<organism evidence="1 2">
    <name type="scientific">Fusarium oxysporum f. sp. cepae</name>
    <dbReference type="NCBI Taxonomy" id="396571"/>
    <lineage>
        <taxon>Eukaryota</taxon>
        <taxon>Fungi</taxon>
        <taxon>Dikarya</taxon>
        <taxon>Ascomycota</taxon>
        <taxon>Pezizomycotina</taxon>
        <taxon>Sordariomycetes</taxon>
        <taxon>Hypocreomycetidae</taxon>
        <taxon>Hypocreales</taxon>
        <taxon>Nectriaceae</taxon>
        <taxon>Fusarium</taxon>
        <taxon>Fusarium oxysporum species complex</taxon>
    </lineage>
</organism>
<comment type="caution">
    <text evidence="1">The sequence shown here is derived from an EMBL/GenBank/DDBJ whole genome shotgun (WGS) entry which is preliminary data.</text>
</comment>
<dbReference type="EMBL" id="MRCU01000017">
    <property type="protein sequence ID" value="RKK07140.1"/>
    <property type="molecule type" value="Genomic_DNA"/>
</dbReference>
<proteinExistence type="predicted"/>
<accession>A0A3L6MQN4</accession>
<dbReference type="AlphaFoldDB" id="A0A3L6MQN4"/>
<reference evidence="1 2" key="1">
    <citation type="journal article" date="2018" name="Sci. Rep.">
        <title>Characterisation of pathogen-specific regions and novel effector candidates in Fusarium oxysporum f. sp. cepae.</title>
        <authorList>
            <person name="Armitage A.D."/>
            <person name="Taylor A."/>
            <person name="Sobczyk M.K."/>
            <person name="Baxter L."/>
            <person name="Greenfield B.P."/>
            <person name="Bates H.J."/>
            <person name="Wilson F."/>
            <person name="Jackson A.C."/>
            <person name="Ott S."/>
            <person name="Harrison R.J."/>
            <person name="Clarkson J.P."/>
        </authorList>
    </citation>
    <scope>NUCLEOTIDE SEQUENCE [LARGE SCALE GENOMIC DNA]</scope>
    <source>
        <strain evidence="1 2">FoC_Fus2</strain>
    </source>
</reference>
<dbReference type="Proteomes" id="UP000270866">
    <property type="component" value="Unassembled WGS sequence"/>
</dbReference>
<sequence>MQLKHLHLASQPKSVVITTLKQAVWVLNWRAAHFDIGQSVSL</sequence>
<name>A0A3L6MQN4_FUSOX</name>
<evidence type="ECO:0000313" key="2">
    <source>
        <dbReference type="Proteomes" id="UP000270866"/>
    </source>
</evidence>
<protein>
    <submittedName>
        <fullName evidence="1">Uncharacterized protein</fullName>
    </submittedName>
</protein>